<dbReference type="Gene3D" id="1.10.287.1060">
    <property type="entry name" value="ESAT-6-like"/>
    <property type="match status" value="1"/>
</dbReference>
<dbReference type="RefSeq" id="WP_160876267.1">
    <property type="nucleotide sequence ID" value="NZ_WUEK01000003.1"/>
</dbReference>
<dbReference type="AlphaFoldDB" id="A0A6L7EXU4"/>
<evidence type="ECO:0000313" key="3">
    <source>
        <dbReference type="Proteomes" id="UP000473325"/>
    </source>
</evidence>
<sequence>MSGFDGLVVNHAGLDEASERLSSAVKTIGSDLDQLEADLKPLQHEWSGQAQAAYAQAKAKWDGAIAEMVQLLNDTSNTVSQSNQDYHAADVRGANSFQI</sequence>
<dbReference type="InterPro" id="IPR036689">
    <property type="entry name" value="ESAT-6-like_sf"/>
</dbReference>
<proteinExistence type="inferred from homology"/>
<accession>A0A6L7EXU4</accession>
<name>A0A6L7EXU4_9ACTN</name>
<dbReference type="InterPro" id="IPR010310">
    <property type="entry name" value="T7SS_ESAT-6-like"/>
</dbReference>
<dbReference type="Pfam" id="PF06013">
    <property type="entry name" value="WXG100"/>
    <property type="match status" value="1"/>
</dbReference>
<protein>
    <recommendedName>
        <fullName evidence="1">ESAT-6-like protein</fullName>
    </recommendedName>
</protein>
<gene>
    <name evidence="2" type="ORF">GRQ65_06230</name>
</gene>
<dbReference type="SUPFAM" id="SSF140453">
    <property type="entry name" value="EsxAB dimer-like"/>
    <property type="match status" value="1"/>
</dbReference>
<dbReference type="Proteomes" id="UP000473325">
    <property type="component" value="Unassembled WGS sequence"/>
</dbReference>
<comment type="similarity">
    <text evidence="1">Belongs to the WXG100 family.</text>
</comment>
<dbReference type="NCBIfam" id="TIGR03930">
    <property type="entry name" value="WXG100_ESAT6"/>
    <property type="match status" value="1"/>
</dbReference>
<evidence type="ECO:0000256" key="1">
    <source>
        <dbReference type="RuleBase" id="RU362001"/>
    </source>
</evidence>
<dbReference type="EMBL" id="WUEK01000003">
    <property type="protein sequence ID" value="MXG89145.1"/>
    <property type="molecule type" value="Genomic_DNA"/>
</dbReference>
<reference evidence="2 3" key="1">
    <citation type="submission" date="2019-12" db="EMBL/GenBank/DDBJ databases">
        <authorList>
            <person name="Kun Z."/>
        </authorList>
    </citation>
    <scope>NUCLEOTIDE SEQUENCE [LARGE SCALE GENOMIC DNA]</scope>
    <source>
        <strain evidence="2 3">YIM 123512</strain>
    </source>
</reference>
<keyword evidence="3" id="KW-1185">Reference proteome</keyword>
<evidence type="ECO:0000313" key="2">
    <source>
        <dbReference type="EMBL" id="MXG89145.1"/>
    </source>
</evidence>
<organism evidence="2 3">
    <name type="scientific">Nocardioides flavescens</name>
    <dbReference type="NCBI Taxonomy" id="2691959"/>
    <lineage>
        <taxon>Bacteria</taxon>
        <taxon>Bacillati</taxon>
        <taxon>Actinomycetota</taxon>
        <taxon>Actinomycetes</taxon>
        <taxon>Propionibacteriales</taxon>
        <taxon>Nocardioidaceae</taxon>
        <taxon>Nocardioides</taxon>
    </lineage>
</organism>
<comment type="caution">
    <text evidence="2">The sequence shown here is derived from an EMBL/GenBank/DDBJ whole genome shotgun (WGS) entry which is preliminary data.</text>
</comment>